<comment type="caution">
    <text evidence="1">The sequence shown here is derived from an EMBL/GenBank/DDBJ whole genome shotgun (WGS) entry which is preliminary data.</text>
</comment>
<proteinExistence type="predicted"/>
<evidence type="ECO:0000313" key="1">
    <source>
        <dbReference type="EMBL" id="KAI4319782.1"/>
    </source>
</evidence>
<name>A0ACB9M6G1_9MYRT</name>
<sequence length="103" mass="11664">MPNGSLASHLFEHSLIPLDWHTRYNIAVGIAKGLTYLHKRCRDCIIHCDVKLENILLDSEFRPKVADFGLLKLVGRDFSHVITTMMGTRGYLVPEWLSGQAIT</sequence>
<dbReference type="EMBL" id="CM042889">
    <property type="protein sequence ID" value="KAI4319782.1"/>
    <property type="molecule type" value="Genomic_DNA"/>
</dbReference>
<protein>
    <submittedName>
        <fullName evidence="1">Uncharacterized protein</fullName>
    </submittedName>
</protein>
<keyword evidence="2" id="KW-1185">Reference proteome</keyword>
<accession>A0ACB9M6G1</accession>
<dbReference type="Proteomes" id="UP001057402">
    <property type="component" value="Chromosome 10"/>
</dbReference>
<evidence type="ECO:0000313" key="2">
    <source>
        <dbReference type="Proteomes" id="UP001057402"/>
    </source>
</evidence>
<gene>
    <name evidence="1" type="ORF">MLD38_033342</name>
</gene>
<organism evidence="1 2">
    <name type="scientific">Melastoma candidum</name>
    <dbReference type="NCBI Taxonomy" id="119954"/>
    <lineage>
        <taxon>Eukaryota</taxon>
        <taxon>Viridiplantae</taxon>
        <taxon>Streptophyta</taxon>
        <taxon>Embryophyta</taxon>
        <taxon>Tracheophyta</taxon>
        <taxon>Spermatophyta</taxon>
        <taxon>Magnoliopsida</taxon>
        <taxon>eudicotyledons</taxon>
        <taxon>Gunneridae</taxon>
        <taxon>Pentapetalae</taxon>
        <taxon>rosids</taxon>
        <taxon>malvids</taxon>
        <taxon>Myrtales</taxon>
        <taxon>Melastomataceae</taxon>
        <taxon>Melastomatoideae</taxon>
        <taxon>Melastomateae</taxon>
        <taxon>Melastoma</taxon>
    </lineage>
</organism>
<reference evidence="2" key="1">
    <citation type="journal article" date="2023" name="Front. Plant Sci.">
        <title>Chromosomal-level genome assembly of Melastoma candidum provides insights into trichome evolution.</title>
        <authorList>
            <person name="Zhong Y."/>
            <person name="Wu W."/>
            <person name="Sun C."/>
            <person name="Zou P."/>
            <person name="Liu Y."/>
            <person name="Dai S."/>
            <person name="Zhou R."/>
        </authorList>
    </citation>
    <scope>NUCLEOTIDE SEQUENCE [LARGE SCALE GENOMIC DNA]</scope>
</reference>